<organism evidence="1 2">
    <name type="scientific">Araneus ventricosus</name>
    <name type="common">Orbweaver spider</name>
    <name type="synonym">Epeira ventricosa</name>
    <dbReference type="NCBI Taxonomy" id="182803"/>
    <lineage>
        <taxon>Eukaryota</taxon>
        <taxon>Metazoa</taxon>
        <taxon>Ecdysozoa</taxon>
        <taxon>Arthropoda</taxon>
        <taxon>Chelicerata</taxon>
        <taxon>Arachnida</taxon>
        <taxon>Araneae</taxon>
        <taxon>Araneomorphae</taxon>
        <taxon>Entelegynae</taxon>
        <taxon>Araneoidea</taxon>
        <taxon>Araneidae</taxon>
        <taxon>Araneus</taxon>
    </lineage>
</organism>
<feature type="non-terminal residue" evidence="1">
    <location>
        <position position="57"/>
    </location>
</feature>
<reference evidence="1 2" key="1">
    <citation type="journal article" date="2019" name="Sci. Rep.">
        <title>Orb-weaving spider Araneus ventricosus genome elucidates the spidroin gene catalogue.</title>
        <authorList>
            <person name="Kono N."/>
            <person name="Nakamura H."/>
            <person name="Ohtoshi R."/>
            <person name="Moran D.A.P."/>
            <person name="Shinohara A."/>
            <person name="Yoshida Y."/>
            <person name="Fujiwara M."/>
            <person name="Mori M."/>
            <person name="Tomita M."/>
            <person name="Arakawa K."/>
        </authorList>
    </citation>
    <scope>NUCLEOTIDE SEQUENCE [LARGE SCALE GENOMIC DNA]</scope>
</reference>
<evidence type="ECO:0000313" key="2">
    <source>
        <dbReference type="Proteomes" id="UP000499080"/>
    </source>
</evidence>
<gene>
    <name evidence="1" type="ORF">AVEN_137797_1</name>
</gene>
<name>A0A4Y2F744_ARAVE</name>
<protein>
    <submittedName>
        <fullName evidence="1">Uncharacterized protein</fullName>
    </submittedName>
</protein>
<keyword evidence="2" id="KW-1185">Reference proteome</keyword>
<comment type="caution">
    <text evidence="1">The sequence shown here is derived from an EMBL/GenBank/DDBJ whole genome shotgun (WGS) entry which is preliminary data.</text>
</comment>
<dbReference type="EMBL" id="BGPR01172616">
    <property type="protein sequence ID" value="GBM36169.1"/>
    <property type="molecule type" value="Genomic_DNA"/>
</dbReference>
<sequence length="57" mass="6141">MSCFSVLAPLRGCCGVRGEWTCGTARAAWYHGPGLVFGPRGHETTNTSIINLMLQCI</sequence>
<evidence type="ECO:0000313" key="1">
    <source>
        <dbReference type="EMBL" id="GBM36169.1"/>
    </source>
</evidence>
<dbReference type="Proteomes" id="UP000499080">
    <property type="component" value="Unassembled WGS sequence"/>
</dbReference>
<dbReference type="AlphaFoldDB" id="A0A4Y2F744"/>
<accession>A0A4Y2F744</accession>
<proteinExistence type="predicted"/>